<accession>A0A1E5WFU3</accession>
<gene>
    <name evidence="2" type="ORF">BAE44_0002695</name>
</gene>
<sequence length="131" mass="14149">MFRFLRRAASWVLGRPSDPRPLSGLFLTSASPSAASHVGLARARPSLGRLLTPEALLLDATHALRAAELHDLPQERDVVAPADLARGGGPGRRQGRRGPPPPHRPSRTRSTPLRASPWRATPRAAKMPSTH</sequence>
<evidence type="ECO:0000313" key="3">
    <source>
        <dbReference type="Proteomes" id="UP000095767"/>
    </source>
</evidence>
<evidence type="ECO:0000256" key="1">
    <source>
        <dbReference type="SAM" id="MobiDB-lite"/>
    </source>
</evidence>
<dbReference type="EMBL" id="LWDX02009610">
    <property type="protein sequence ID" value="OEL36287.1"/>
    <property type="molecule type" value="Genomic_DNA"/>
</dbReference>
<name>A0A1E5WFU3_9POAL</name>
<feature type="region of interest" description="Disordered" evidence="1">
    <location>
        <begin position="73"/>
        <end position="131"/>
    </location>
</feature>
<comment type="caution">
    <text evidence="2">The sequence shown here is derived from an EMBL/GenBank/DDBJ whole genome shotgun (WGS) entry which is preliminary data.</text>
</comment>
<keyword evidence="3" id="KW-1185">Reference proteome</keyword>
<reference evidence="2 3" key="1">
    <citation type="submission" date="2016-09" db="EMBL/GenBank/DDBJ databases">
        <title>The draft genome of Dichanthelium oligosanthes: A C3 panicoid grass species.</title>
        <authorList>
            <person name="Studer A.J."/>
            <person name="Schnable J.C."/>
            <person name="Brutnell T.P."/>
        </authorList>
    </citation>
    <scope>NUCLEOTIDE SEQUENCE [LARGE SCALE GENOMIC DNA]</scope>
    <source>
        <strain evidence="3">cv. Kellogg 1175</strain>
        <tissue evidence="2">Leaf</tissue>
    </source>
</reference>
<dbReference type="AlphaFoldDB" id="A0A1E5WFU3"/>
<dbReference type="OrthoDB" id="10527263at2759"/>
<protein>
    <submittedName>
        <fullName evidence="2">Uncharacterized protein</fullName>
    </submittedName>
</protein>
<proteinExistence type="predicted"/>
<organism evidence="2 3">
    <name type="scientific">Dichanthelium oligosanthes</name>
    <dbReference type="NCBI Taxonomy" id="888268"/>
    <lineage>
        <taxon>Eukaryota</taxon>
        <taxon>Viridiplantae</taxon>
        <taxon>Streptophyta</taxon>
        <taxon>Embryophyta</taxon>
        <taxon>Tracheophyta</taxon>
        <taxon>Spermatophyta</taxon>
        <taxon>Magnoliopsida</taxon>
        <taxon>Liliopsida</taxon>
        <taxon>Poales</taxon>
        <taxon>Poaceae</taxon>
        <taxon>PACMAD clade</taxon>
        <taxon>Panicoideae</taxon>
        <taxon>Panicodae</taxon>
        <taxon>Paniceae</taxon>
        <taxon>Dichantheliinae</taxon>
        <taxon>Dichanthelium</taxon>
    </lineage>
</organism>
<dbReference type="Proteomes" id="UP000095767">
    <property type="component" value="Unassembled WGS sequence"/>
</dbReference>
<evidence type="ECO:0000313" key="2">
    <source>
        <dbReference type="EMBL" id="OEL36287.1"/>
    </source>
</evidence>